<keyword evidence="13" id="KW-1185">Reference proteome</keyword>
<dbReference type="GO" id="GO:0008168">
    <property type="term" value="F:methyltransferase activity"/>
    <property type="evidence" value="ECO:0007669"/>
    <property type="project" value="UniProtKB-KW"/>
</dbReference>
<dbReference type="NCBIfam" id="TIGR04188">
    <property type="entry name" value="methyltr_grsp"/>
    <property type="match status" value="1"/>
</dbReference>
<evidence type="ECO:0000256" key="5">
    <source>
        <dbReference type="ARBA" id="ARBA00022490"/>
    </source>
</evidence>
<evidence type="ECO:0000256" key="11">
    <source>
        <dbReference type="ARBA" id="ARBA00031350"/>
    </source>
</evidence>
<evidence type="ECO:0000256" key="9">
    <source>
        <dbReference type="ARBA" id="ARBA00030757"/>
    </source>
</evidence>
<gene>
    <name evidence="12" type="ORF">JOF29_005914</name>
</gene>
<dbReference type="GO" id="GO:0032259">
    <property type="term" value="P:methylation"/>
    <property type="evidence" value="ECO:0007669"/>
    <property type="project" value="UniProtKB-KW"/>
</dbReference>
<dbReference type="Proteomes" id="UP000755585">
    <property type="component" value="Unassembled WGS sequence"/>
</dbReference>
<dbReference type="InterPro" id="IPR029063">
    <property type="entry name" value="SAM-dependent_MTases_sf"/>
</dbReference>
<evidence type="ECO:0000256" key="4">
    <source>
        <dbReference type="ARBA" id="ARBA00013346"/>
    </source>
</evidence>
<protein>
    <recommendedName>
        <fullName evidence="4">Protein-L-isoaspartate O-methyltransferase</fullName>
        <ecNumber evidence="3">2.1.1.77</ecNumber>
    </recommendedName>
    <alternativeName>
        <fullName evidence="11">L-isoaspartyl protein carboxyl methyltransferase</fullName>
    </alternativeName>
    <alternativeName>
        <fullName evidence="9">Protein L-isoaspartyl methyltransferase</fullName>
    </alternativeName>
    <alternativeName>
        <fullName evidence="10">Protein-beta-aspartate methyltransferase</fullName>
    </alternativeName>
</protein>
<dbReference type="CDD" id="cd02440">
    <property type="entry name" value="AdoMet_MTases"/>
    <property type="match status" value="1"/>
</dbReference>
<keyword evidence="7" id="KW-0808">Transferase</keyword>
<comment type="similarity">
    <text evidence="2">Belongs to the methyltransferase superfamily. L-isoaspartyl/D-aspartyl protein methyltransferase family.</text>
</comment>
<dbReference type="PANTHER" id="PTHR11579:SF0">
    <property type="entry name" value="PROTEIN-L-ISOASPARTATE(D-ASPARTATE) O-METHYLTRANSFERASE"/>
    <property type="match status" value="1"/>
</dbReference>
<dbReference type="Gene3D" id="3.40.50.150">
    <property type="entry name" value="Vaccinia Virus protein VP39"/>
    <property type="match status" value="1"/>
</dbReference>
<evidence type="ECO:0000256" key="2">
    <source>
        <dbReference type="ARBA" id="ARBA00005369"/>
    </source>
</evidence>
<comment type="caution">
    <text evidence="12">The sequence shown here is derived from an EMBL/GenBank/DDBJ whole genome shotgun (WGS) entry which is preliminary data.</text>
</comment>
<proteinExistence type="inferred from homology"/>
<keyword evidence="6 12" id="KW-0489">Methyltransferase</keyword>
<comment type="subcellular location">
    <subcellularLocation>
        <location evidence="1">Cytoplasm</location>
    </subcellularLocation>
</comment>
<dbReference type="Pfam" id="PF01135">
    <property type="entry name" value="PCMT"/>
    <property type="match status" value="1"/>
</dbReference>
<evidence type="ECO:0000256" key="6">
    <source>
        <dbReference type="ARBA" id="ARBA00022603"/>
    </source>
</evidence>
<evidence type="ECO:0000256" key="3">
    <source>
        <dbReference type="ARBA" id="ARBA00011890"/>
    </source>
</evidence>
<dbReference type="EC" id="2.1.1.77" evidence="3"/>
<keyword evidence="8" id="KW-0949">S-adenosyl-L-methionine</keyword>
<evidence type="ECO:0000256" key="1">
    <source>
        <dbReference type="ARBA" id="ARBA00004496"/>
    </source>
</evidence>
<dbReference type="EMBL" id="JAGINT010000002">
    <property type="protein sequence ID" value="MBP2354804.1"/>
    <property type="molecule type" value="Genomic_DNA"/>
</dbReference>
<reference evidence="12 13" key="1">
    <citation type="submission" date="2021-03" db="EMBL/GenBank/DDBJ databases">
        <title>Sequencing the genomes of 1000 actinobacteria strains.</title>
        <authorList>
            <person name="Klenk H.-P."/>
        </authorList>
    </citation>
    <scope>NUCLEOTIDE SEQUENCE [LARGE SCALE GENOMIC DNA]</scope>
    <source>
        <strain evidence="12 13">DSM 18824</strain>
    </source>
</reference>
<sequence length="389" mass="41372">MADSLAVTGDLRTEPWRRAVETVPREAFIPSFFRPVDGPGETLWAPVTTELVAGAELLQLVYSDATWVTQLDRRLTPEQTDLPIAGVPTSSSTMPGLVVRMLEELGVEDGSKVLEIGTGTGYSTALLSERLAGAAVTSVEFDPEVAGRAGRALRSTGFDPTLVVGDGIDGHAAGAPYDRVVATCSVRHIPTAWIDQTRAGGSILTTLTGWLDASAGLVRVEVFEGGSAEGRFLGTTDSFMPARPHDRPPLPDDLFDWLSDSPVEERVTSVGPDVLDQAVDWTAAFVAQLAVPGCQPLGISEDDGPMVNYLIDAELEAFAALIPQSDGSWRVRTAGRVDLWARVESKLAAWDALGRPSLDSFRLDITATAQTVRLSDSVGSEFAALPLGT</sequence>
<dbReference type="InterPro" id="IPR000682">
    <property type="entry name" value="PCMT"/>
</dbReference>
<dbReference type="RefSeq" id="WP_209697552.1">
    <property type="nucleotide sequence ID" value="NZ_BAAAVU010000008.1"/>
</dbReference>
<evidence type="ECO:0000313" key="13">
    <source>
        <dbReference type="Proteomes" id="UP000755585"/>
    </source>
</evidence>
<organism evidence="12 13">
    <name type="scientific">Kribbella aluminosa</name>
    <dbReference type="NCBI Taxonomy" id="416017"/>
    <lineage>
        <taxon>Bacteria</taxon>
        <taxon>Bacillati</taxon>
        <taxon>Actinomycetota</taxon>
        <taxon>Actinomycetes</taxon>
        <taxon>Propionibacteriales</taxon>
        <taxon>Kribbellaceae</taxon>
        <taxon>Kribbella</taxon>
    </lineage>
</organism>
<dbReference type="PANTHER" id="PTHR11579">
    <property type="entry name" value="PROTEIN-L-ISOASPARTATE O-METHYLTRANSFERASE"/>
    <property type="match status" value="1"/>
</dbReference>
<dbReference type="SUPFAM" id="SSF53335">
    <property type="entry name" value="S-adenosyl-L-methionine-dependent methyltransferases"/>
    <property type="match status" value="1"/>
</dbReference>
<evidence type="ECO:0000256" key="10">
    <source>
        <dbReference type="ARBA" id="ARBA00031323"/>
    </source>
</evidence>
<evidence type="ECO:0000313" key="12">
    <source>
        <dbReference type="EMBL" id="MBP2354804.1"/>
    </source>
</evidence>
<accession>A0ABS4UTC8</accession>
<keyword evidence="5" id="KW-0963">Cytoplasm</keyword>
<name>A0ABS4UTC8_9ACTN</name>
<evidence type="ECO:0000256" key="7">
    <source>
        <dbReference type="ARBA" id="ARBA00022679"/>
    </source>
</evidence>
<dbReference type="InterPro" id="IPR026448">
    <property type="entry name" value="Methyltr_grasp"/>
</dbReference>
<evidence type="ECO:0000256" key="8">
    <source>
        <dbReference type="ARBA" id="ARBA00022691"/>
    </source>
</evidence>